<dbReference type="RefSeq" id="WP_062023188.1">
    <property type="nucleotide sequence ID" value="NZ_LQQC01000014.1"/>
</dbReference>
<dbReference type="InterPro" id="IPR017938">
    <property type="entry name" value="Riboflavin_synthase-like_b-brl"/>
</dbReference>
<comment type="caution">
    <text evidence="11">The sequence shown here is derived from an EMBL/GenBank/DDBJ whole genome shotgun (WGS) entry which is preliminary data.</text>
</comment>
<gene>
    <name evidence="11" type="primary">ribE</name>
    <name evidence="11" type="ORF">Bravens_02056</name>
</gene>
<feature type="repeat" description="Lumazine-binding" evidence="9">
    <location>
        <begin position="1"/>
        <end position="112"/>
    </location>
</feature>
<evidence type="ECO:0000259" key="10">
    <source>
        <dbReference type="PROSITE" id="PS51177"/>
    </source>
</evidence>
<evidence type="ECO:0000256" key="3">
    <source>
        <dbReference type="ARBA" id="ARBA00004887"/>
    </source>
</evidence>
<dbReference type="PANTHER" id="PTHR21098:SF12">
    <property type="entry name" value="RIBOFLAVIN SYNTHASE"/>
    <property type="match status" value="1"/>
</dbReference>
<dbReference type="EMBL" id="LQQC01000014">
    <property type="protein sequence ID" value="KXZ57099.1"/>
    <property type="molecule type" value="Genomic_DNA"/>
</dbReference>
<keyword evidence="12" id="KW-1185">Reference proteome</keyword>
<organism evidence="11 12">
    <name type="scientific">Brevibacterium ravenspurgense</name>
    <dbReference type="NCBI Taxonomy" id="479117"/>
    <lineage>
        <taxon>Bacteria</taxon>
        <taxon>Bacillati</taxon>
        <taxon>Actinomycetota</taxon>
        <taxon>Actinomycetes</taxon>
        <taxon>Micrococcales</taxon>
        <taxon>Brevibacteriaceae</taxon>
        <taxon>Brevibacterium</taxon>
    </lineage>
</organism>
<keyword evidence="8" id="KW-0677">Repeat</keyword>
<dbReference type="NCBIfam" id="NF006767">
    <property type="entry name" value="PRK09289.1"/>
    <property type="match status" value="1"/>
</dbReference>
<evidence type="ECO:0000256" key="8">
    <source>
        <dbReference type="ARBA" id="ARBA00022737"/>
    </source>
</evidence>
<sequence length="226" mass="23642">MFTGIIEHVGTVVSLKQAGDSAYLTLEAGPIVADLPPGGSLAVNGVCLTSAPPATTKAEEKDEVPAGHQPEGTFRALLMGETLRRSSLGALQPGDPVNLERCMPAGGRFDGHIVQGHVDGVGRVASVEDNGLWRTVRVNIPADLAPYTVEKGSISLSGTSLTLTAVSPADADEHWVEVGLIEATLERTIFGQVKPGGPINIEVDILAKYAERRAEFATLTAGKDQP</sequence>
<evidence type="ECO:0000256" key="6">
    <source>
        <dbReference type="ARBA" id="ARBA00022619"/>
    </source>
</evidence>
<dbReference type="InterPro" id="IPR001783">
    <property type="entry name" value="Lumazine-bd"/>
</dbReference>
<dbReference type="GO" id="GO:0009231">
    <property type="term" value="P:riboflavin biosynthetic process"/>
    <property type="evidence" value="ECO:0007669"/>
    <property type="project" value="UniProtKB-KW"/>
</dbReference>
<name>A0A150H4N4_9MICO</name>
<protein>
    <recommendedName>
        <fullName evidence="5">Riboflavin synthase</fullName>
        <ecNumber evidence="4">2.5.1.9</ecNumber>
    </recommendedName>
</protein>
<dbReference type="EC" id="2.5.1.9" evidence="4"/>
<evidence type="ECO:0000256" key="7">
    <source>
        <dbReference type="ARBA" id="ARBA00022679"/>
    </source>
</evidence>
<proteinExistence type="predicted"/>
<dbReference type="PATRIC" id="fig|479117.4.peg.2042"/>
<dbReference type="SUPFAM" id="SSF63380">
    <property type="entry name" value="Riboflavin synthase domain-like"/>
    <property type="match status" value="2"/>
</dbReference>
<dbReference type="PIRSF" id="PIRSF000498">
    <property type="entry name" value="Riboflavin_syn_A"/>
    <property type="match status" value="1"/>
</dbReference>
<comment type="function">
    <text evidence="2">Catalyzes the dismutation of two molecules of 6,7-dimethyl-8-ribityllumazine, resulting in the formation of riboflavin and 5-amino-6-(D-ribitylamino)uracil.</text>
</comment>
<dbReference type="AlphaFoldDB" id="A0A150H4N4"/>
<dbReference type="InterPro" id="IPR026017">
    <property type="entry name" value="Lumazine-bd_dom"/>
</dbReference>
<evidence type="ECO:0000256" key="9">
    <source>
        <dbReference type="PROSITE-ProRule" id="PRU00524"/>
    </source>
</evidence>
<evidence type="ECO:0000256" key="5">
    <source>
        <dbReference type="ARBA" id="ARBA00013950"/>
    </source>
</evidence>
<feature type="repeat" description="Lumazine-binding" evidence="9">
    <location>
        <begin position="113"/>
        <end position="214"/>
    </location>
</feature>
<keyword evidence="7 11" id="KW-0808">Transferase</keyword>
<reference evidence="11 12" key="1">
    <citation type="submission" date="2016-01" db="EMBL/GenBank/DDBJ databases">
        <title>Use of Whole Genome Sequencing to ascertain that Brevibacterium massiliense (Roux, Raoult 2009) is a later heterotypic synonym of Brevibacterium ravenspurgense (Mages 2008).</title>
        <authorList>
            <person name="Bernier A.-M."/>
            <person name="Burdz T."/>
            <person name="Huynh C."/>
            <person name="Pachecho A.L."/>
            <person name="Wiebe D."/>
            <person name="Bonner C."/>
            <person name="Bernard K."/>
        </authorList>
    </citation>
    <scope>NUCLEOTIDE SEQUENCE [LARGE SCALE GENOMIC DNA]</scope>
    <source>
        <strain evidence="11 12">CCUG56047</strain>
    </source>
</reference>
<accession>A0A150H4N4</accession>
<dbReference type="PROSITE" id="PS51177">
    <property type="entry name" value="LUMAZINE_BIND"/>
    <property type="match status" value="2"/>
</dbReference>
<dbReference type="Proteomes" id="UP000243589">
    <property type="component" value="Unassembled WGS sequence"/>
</dbReference>
<dbReference type="Gene3D" id="2.40.30.20">
    <property type="match status" value="2"/>
</dbReference>
<evidence type="ECO:0000256" key="4">
    <source>
        <dbReference type="ARBA" id="ARBA00012827"/>
    </source>
</evidence>
<feature type="domain" description="Lumazine-binding" evidence="10">
    <location>
        <begin position="1"/>
        <end position="112"/>
    </location>
</feature>
<dbReference type="CDD" id="cd00402">
    <property type="entry name" value="Riboflavin_synthase_like"/>
    <property type="match status" value="1"/>
</dbReference>
<evidence type="ECO:0000256" key="1">
    <source>
        <dbReference type="ARBA" id="ARBA00000968"/>
    </source>
</evidence>
<dbReference type="PANTHER" id="PTHR21098">
    <property type="entry name" value="RIBOFLAVIN SYNTHASE ALPHA CHAIN"/>
    <property type="match status" value="1"/>
</dbReference>
<dbReference type="InterPro" id="IPR023366">
    <property type="entry name" value="ATP_synth_asu-like_sf"/>
</dbReference>
<dbReference type="Pfam" id="PF00677">
    <property type="entry name" value="Lum_binding"/>
    <property type="match status" value="2"/>
</dbReference>
<evidence type="ECO:0000313" key="11">
    <source>
        <dbReference type="EMBL" id="KXZ57099.1"/>
    </source>
</evidence>
<evidence type="ECO:0000313" key="12">
    <source>
        <dbReference type="Proteomes" id="UP000243589"/>
    </source>
</evidence>
<evidence type="ECO:0000256" key="2">
    <source>
        <dbReference type="ARBA" id="ARBA00002803"/>
    </source>
</evidence>
<dbReference type="GO" id="GO:0004746">
    <property type="term" value="F:riboflavin synthase activity"/>
    <property type="evidence" value="ECO:0007669"/>
    <property type="project" value="UniProtKB-EC"/>
</dbReference>
<feature type="domain" description="Lumazine-binding" evidence="10">
    <location>
        <begin position="113"/>
        <end position="214"/>
    </location>
</feature>
<comment type="pathway">
    <text evidence="3">Cofactor biosynthesis; riboflavin biosynthesis; riboflavin from 2-hydroxy-3-oxobutyl phosphate and 5-amino-6-(D-ribitylamino)uracil: step 2/2.</text>
</comment>
<keyword evidence="6" id="KW-0686">Riboflavin biosynthesis</keyword>
<comment type="catalytic activity">
    <reaction evidence="1">
        <text>2 6,7-dimethyl-8-(1-D-ribityl)lumazine + H(+) = 5-amino-6-(D-ribitylamino)uracil + riboflavin</text>
        <dbReference type="Rhea" id="RHEA:20772"/>
        <dbReference type="ChEBI" id="CHEBI:15378"/>
        <dbReference type="ChEBI" id="CHEBI:15934"/>
        <dbReference type="ChEBI" id="CHEBI:57986"/>
        <dbReference type="ChEBI" id="CHEBI:58201"/>
        <dbReference type="EC" id="2.5.1.9"/>
    </reaction>
</comment>